<accession>A0A167R4W8</accession>
<evidence type="ECO:0000256" key="1">
    <source>
        <dbReference type="ARBA" id="ARBA00006265"/>
    </source>
</evidence>
<feature type="compositionally biased region" description="Basic and acidic residues" evidence="3">
    <location>
        <begin position="381"/>
        <end position="396"/>
    </location>
</feature>
<dbReference type="SMART" id="SM00360">
    <property type="entry name" value="RRM"/>
    <property type="match status" value="1"/>
</dbReference>
<dbReference type="EMBL" id="KV417269">
    <property type="protein sequence ID" value="KZP00561.1"/>
    <property type="molecule type" value="Genomic_DNA"/>
</dbReference>
<feature type="region of interest" description="Disordered" evidence="3">
    <location>
        <begin position="355"/>
        <end position="396"/>
    </location>
</feature>
<feature type="region of interest" description="Disordered" evidence="3">
    <location>
        <begin position="1"/>
        <end position="73"/>
    </location>
</feature>
<feature type="compositionally biased region" description="Basic and acidic residues" evidence="3">
    <location>
        <begin position="59"/>
        <end position="73"/>
    </location>
</feature>
<dbReference type="Gene3D" id="3.30.70.330">
    <property type="match status" value="1"/>
</dbReference>
<evidence type="ECO:0000313" key="6">
    <source>
        <dbReference type="Proteomes" id="UP000076738"/>
    </source>
</evidence>
<feature type="region of interest" description="Disordered" evidence="3">
    <location>
        <begin position="203"/>
        <end position="254"/>
    </location>
</feature>
<reference evidence="5 6" key="1">
    <citation type="journal article" date="2016" name="Mol. Biol. Evol.">
        <title>Comparative Genomics of Early-Diverging Mushroom-Forming Fungi Provides Insights into the Origins of Lignocellulose Decay Capabilities.</title>
        <authorList>
            <person name="Nagy L.G."/>
            <person name="Riley R."/>
            <person name="Tritt A."/>
            <person name="Adam C."/>
            <person name="Daum C."/>
            <person name="Floudas D."/>
            <person name="Sun H."/>
            <person name="Yadav J.S."/>
            <person name="Pangilinan J."/>
            <person name="Larsson K.H."/>
            <person name="Matsuura K."/>
            <person name="Barry K."/>
            <person name="Labutti K."/>
            <person name="Kuo R."/>
            <person name="Ohm R.A."/>
            <person name="Bhattacharya S.S."/>
            <person name="Shirouzu T."/>
            <person name="Yoshinaga Y."/>
            <person name="Martin F.M."/>
            <person name="Grigoriev I.V."/>
            <person name="Hibbett D.S."/>
        </authorList>
    </citation>
    <scope>NUCLEOTIDE SEQUENCE [LARGE SCALE GENOMIC DNA]</scope>
    <source>
        <strain evidence="5 6">TUFC12733</strain>
    </source>
</reference>
<dbReference type="InterPro" id="IPR034772">
    <property type="entry name" value="CPSF6/7"/>
</dbReference>
<evidence type="ECO:0000259" key="4">
    <source>
        <dbReference type="PROSITE" id="PS50102"/>
    </source>
</evidence>
<dbReference type="InterPro" id="IPR000504">
    <property type="entry name" value="RRM_dom"/>
</dbReference>
<dbReference type="GO" id="GO:0005634">
    <property type="term" value="C:nucleus"/>
    <property type="evidence" value="ECO:0007669"/>
    <property type="project" value="UniProtKB-SubCell"/>
</dbReference>
<dbReference type="Pfam" id="PF00076">
    <property type="entry name" value="RRM_1"/>
    <property type="match status" value="1"/>
</dbReference>
<dbReference type="InterPro" id="IPR035979">
    <property type="entry name" value="RBD_domain_sf"/>
</dbReference>
<name>A0A167R4W8_CALVF</name>
<dbReference type="GO" id="GO:0003723">
    <property type="term" value="F:RNA binding"/>
    <property type="evidence" value="ECO:0007669"/>
    <property type="project" value="UniProtKB-UniRule"/>
</dbReference>
<feature type="compositionally biased region" description="Gly residues" evidence="3">
    <location>
        <begin position="227"/>
        <end position="239"/>
    </location>
</feature>
<dbReference type="SUPFAM" id="SSF54928">
    <property type="entry name" value="RNA-binding domain, RBD"/>
    <property type="match status" value="1"/>
</dbReference>
<organism evidence="5 6">
    <name type="scientific">Calocera viscosa (strain TUFC12733)</name>
    <dbReference type="NCBI Taxonomy" id="1330018"/>
    <lineage>
        <taxon>Eukaryota</taxon>
        <taxon>Fungi</taxon>
        <taxon>Dikarya</taxon>
        <taxon>Basidiomycota</taxon>
        <taxon>Agaricomycotina</taxon>
        <taxon>Dacrymycetes</taxon>
        <taxon>Dacrymycetales</taxon>
        <taxon>Dacrymycetaceae</taxon>
        <taxon>Calocera</taxon>
    </lineage>
</organism>
<protein>
    <recommendedName>
        <fullName evidence="4">RRM domain-containing protein</fullName>
    </recommendedName>
</protein>
<dbReference type="AlphaFoldDB" id="A0A167R4W8"/>
<dbReference type="PROSITE" id="PS50102">
    <property type="entry name" value="RRM"/>
    <property type="match status" value="1"/>
</dbReference>
<evidence type="ECO:0000313" key="5">
    <source>
        <dbReference type="EMBL" id="KZP00561.1"/>
    </source>
</evidence>
<keyword evidence="2" id="KW-0694">RNA-binding</keyword>
<proteinExistence type="inferred from homology"/>
<dbReference type="GO" id="GO:0006397">
    <property type="term" value="P:mRNA processing"/>
    <property type="evidence" value="ECO:0007669"/>
    <property type="project" value="UniProtKB-KW"/>
</dbReference>
<dbReference type="Proteomes" id="UP000076738">
    <property type="component" value="Unassembled WGS sequence"/>
</dbReference>
<feature type="domain" description="RRM" evidence="4">
    <location>
        <begin position="123"/>
        <end position="204"/>
    </location>
</feature>
<dbReference type="PANTHER" id="PTHR23204">
    <property type="entry name" value="CLEAVAGE AND POLYADENYLATION SPECIFIC FACTOR"/>
    <property type="match status" value="1"/>
</dbReference>
<feature type="compositionally biased region" description="Acidic residues" evidence="3">
    <location>
        <begin position="1"/>
        <end position="25"/>
    </location>
</feature>
<dbReference type="CDD" id="cd12372">
    <property type="entry name" value="RRM_CFIm68_CFIm59"/>
    <property type="match status" value="1"/>
</dbReference>
<dbReference type="OrthoDB" id="10065185at2759"/>
<feature type="compositionally biased region" description="Gly residues" evidence="3">
    <location>
        <begin position="355"/>
        <end position="368"/>
    </location>
</feature>
<gene>
    <name evidence="5" type="ORF">CALVIDRAFT_533556</name>
</gene>
<feature type="compositionally biased region" description="Polar residues" evidence="3">
    <location>
        <begin position="47"/>
        <end position="56"/>
    </location>
</feature>
<dbReference type="InterPro" id="IPR012677">
    <property type="entry name" value="Nucleotide-bd_a/b_plait_sf"/>
</dbReference>
<evidence type="ECO:0000256" key="2">
    <source>
        <dbReference type="PROSITE-ProRule" id="PRU00176"/>
    </source>
</evidence>
<keyword evidence="6" id="KW-1185">Reference proteome</keyword>
<evidence type="ECO:0000256" key="3">
    <source>
        <dbReference type="SAM" id="MobiDB-lite"/>
    </source>
</evidence>
<dbReference type="STRING" id="1330018.A0A167R4W8"/>
<sequence length="396" mass="41989">MADEDNFDIYGDDNYENLAEDEQYDEGQYANGANAKAPEAEPEGSRTIPTETTPQEANAGEKRKLEEDQDQDARPIYIKEEPDNSFNNFNNNELPAKPSGSQGMQGMSMQGMSYMNPGPGSSDALYVGELQWWTTDEDVRQIALNLGVQLEHKNITFSEHKVNGKSKGIAYIEFDNADEAQKVKDWFDTNDFQGHRANVTITSSAHGNPFRTLPKPEPARDGQKGPMRGGMHGNRGGVPGSNASNAPTMGMNNMGRGGGMAANNNMAGGYPNLGRGGGNPQAGFFPGAQMNPMMGMNPQMMQQFMARMAAGMGGMPGMPGVGMANMGAMGGMGGMGNMGAGMGGRGGMNRGMGRGGMGGGMGGRGGPNFNGNSSFNNGNHNDGDGPRKRSRMDDGY</sequence>
<comment type="similarity">
    <text evidence="1">Belongs to the RRM CPSF6/7 family.</text>
</comment>